<evidence type="ECO:0000256" key="1">
    <source>
        <dbReference type="SAM" id="Phobius"/>
    </source>
</evidence>
<organism evidence="3 4">
    <name type="scientific">Clostridium argentinense CDC 2741</name>
    <dbReference type="NCBI Taxonomy" id="1418104"/>
    <lineage>
        <taxon>Bacteria</taxon>
        <taxon>Bacillati</taxon>
        <taxon>Bacillota</taxon>
        <taxon>Clostridia</taxon>
        <taxon>Eubacteriales</taxon>
        <taxon>Clostridiaceae</taxon>
        <taxon>Clostridium</taxon>
    </lineage>
</organism>
<dbReference type="Proteomes" id="UP000031366">
    <property type="component" value="Unassembled WGS sequence"/>
</dbReference>
<gene>
    <name evidence="3" type="ORF">U732_1998</name>
</gene>
<proteinExistence type="predicted"/>
<protein>
    <submittedName>
        <fullName evidence="3">Alpha/beta hydrolase fold family protein</fullName>
    </submittedName>
</protein>
<comment type="caution">
    <text evidence="3">The sequence shown here is derived from an EMBL/GenBank/DDBJ whole genome shotgun (WGS) entry which is preliminary data.</text>
</comment>
<keyword evidence="4" id="KW-1185">Reference proteome</keyword>
<dbReference type="OrthoDB" id="1817159at2"/>
<dbReference type="Pfam" id="PF00561">
    <property type="entry name" value="Abhydrolase_1"/>
    <property type="match status" value="1"/>
</dbReference>
<accession>A0A0C1UFT5</accession>
<evidence type="ECO:0000259" key="2">
    <source>
        <dbReference type="Pfam" id="PF00561"/>
    </source>
</evidence>
<dbReference type="AlphaFoldDB" id="A0A0C1UFT5"/>
<keyword evidence="3" id="KW-0378">Hydrolase</keyword>
<reference evidence="3 4" key="1">
    <citation type="journal article" date="2015" name="Infect. Genet. Evol.">
        <title>Genomic sequences of six botulinum neurotoxin-producing strains representing three clostridial species illustrate the mobility and diversity of botulinum neurotoxin genes.</title>
        <authorList>
            <person name="Smith T.J."/>
            <person name="Hill K.K."/>
            <person name="Xie G."/>
            <person name="Foley B.T."/>
            <person name="Williamson C.H."/>
            <person name="Foster J.T."/>
            <person name="Johnson S.L."/>
            <person name="Chertkov O."/>
            <person name="Teshima H."/>
            <person name="Gibbons H.S."/>
            <person name="Johnsky L.A."/>
            <person name="Karavis M.A."/>
            <person name="Smith L.A."/>
        </authorList>
    </citation>
    <scope>NUCLEOTIDE SEQUENCE [LARGE SCALE GENOMIC DNA]</scope>
    <source>
        <strain evidence="3 4">CDC 2741</strain>
    </source>
</reference>
<evidence type="ECO:0000313" key="4">
    <source>
        <dbReference type="Proteomes" id="UP000031366"/>
    </source>
</evidence>
<dbReference type="Gene3D" id="3.40.50.1820">
    <property type="entry name" value="alpha/beta hydrolase"/>
    <property type="match status" value="1"/>
</dbReference>
<dbReference type="GO" id="GO:0016787">
    <property type="term" value="F:hydrolase activity"/>
    <property type="evidence" value="ECO:0007669"/>
    <property type="project" value="UniProtKB-KW"/>
</dbReference>
<sequence length="316" mass="35428">MKENKKSGIKQVLHILKISALVLVLIIALALGGIFTAHRLSLRSEAKKIVDYGQKLEVFDGTMNVLIEGKGEETIVLLTGYGTASPSIDFKPLIDELKSDYRVVVIEPFGYGLSGQTERERTAENMVEEIHDVVKQLNIDSFILMGHSIAGIYGLNYVNTFPEGVKAFVGIDSSVPNQPWPGFDDRLINFVQKSGIFRLIVKLNPESFMDENMNEESSDQLRMITMKNMGNETVRNELKSLGRSFNSAKSLSFPKEVPLLLFVAEASEMSIKGWLELHEQQIENSSKGKVVELPGTHYLHHTQSKEIAEELRKFLD</sequence>
<keyword evidence="1" id="KW-0812">Transmembrane</keyword>
<dbReference type="STRING" id="29341.RSJ17_15530"/>
<dbReference type="RefSeq" id="WP_039633968.1">
    <property type="nucleotide sequence ID" value="NZ_AYSO01000017.1"/>
</dbReference>
<dbReference type="PANTHER" id="PTHR43798">
    <property type="entry name" value="MONOACYLGLYCEROL LIPASE"/>
    <property type="match status" value="1"/>
</dbReference>
<dbReference type="InterPro" id="IPR000073">
    <property type="entry name" value="AB_hydrolase_1"/>
</dbReference>
<keyword evidence="1" id="KW-1133">Transmembrane helix</keyword>
<evidence type="ECO:0000313" key="3">
    <source>
        <dbReference type="EMBL" id="KIE46270.1"/>
    </source>
</evidence>
<dbReference type="InterPro" id="IPR029058">
    <property type="entry name" value="AB_hydrolase_fold"/>
</dbReference>
<dbReference type="SUPFAM" id="SSF53474">
    <property type="entry name" value="alpha/beta-Hydrolases"/>
    <property type="match status" value="1"/>
</dbReference>
<feature type="domain" description="AB hydrolase-1" evidence="2">
    <location>
        <begin position="74"/>
        <end position="184"/>
    </location>
</feature>
<dbReference type="EMBL" id="AYSO01000017">
    <property type="protein sequence ID" value="KIE46270.1"/>
    <property type="molecule type" value="Genomic_DNA"/>
</dbReference>
<dbReference type="InterPro" id="IPR050266">
    <property type="entry name" value="AB_hydrolase_sf"/>
</dbReference>
<name>A0A0C1UFT5_9CLOT</name>
<keyword evidence="1" id="KW-0472">Membrane</keyword>
<feature type="transmembrane region" description="Helical" evidence="1">
    <location>
        <begin position="12"/>
        <end position="35"/>
    </location>
</feature>